<organism evidence="1 2">
    <name type="scientific">Araneus ventricosus</name>
    <name type="common">Orbweaver spider</name>
    <name type="synonym">Epeira ventricosa</name>
    <dbReference type="NCBI Taxonomy" id="182803"/>
    <lineage>
        <taxon>Eukaryota</taxon>
        <taxon>Metazoa</taxon>
        <taxon>Ecdysozoa</taxon>
        <taxon>Arthropoda</taxon>
        <taxon>Chelicerata</taxon>
        <taxon>Arachnida</taxon>
        <taxon>Araneae</taxon>
        <taxon>Araneomorphae</taxon>
        <taxon>Entelegynae</taxon>
        <taxon>Araneoidea</taxon>
        <taxon>Araneidae</taxon>
        <taxon>Araneus</taxon>
    </lineage>
</organism>
<evidence type="ECO:0000313" key="1">
    <source>
        <dbReference type="EMBL" id="GBL91296.1"/>
    </source>
</evidence>
<protein>
    <submittedName>
        <fullName evidence="1">Uncharacterized protein</fullName>
    </submittedName>
</protein>
<gene>
    <name evidence="1" type="ORF">AVEN_203452_1</name>
</gene>
<dbReference type="OrthoDB" id="6429883at2759"/>
<dbReference type="EMBL" id="BGPR01000078">
    <property type="protein sequence ID" value="GBL91296.1"/>
    <property type="molecule type" value="Genomic_DNA"/>
</dbReference>
<reference evidence="1 2" key="1">
    <citation type="journal article" date="2019" name="Sci. Rep.">
        <title>Orb-weaving spider Araneus ventricosus genome elucidates the spidroin gene catalogue.</title>
        <authorList>
            <person name="Kono N."/>
            <person name="Nakamura H."/>
            <person name="Ohtoshi R."/>
            <person name="Moran D.A.P."/>
            <person name="Shinohara A."/>
            <person name="Yoshida Y."/>
            <person name="Fujiwara M."/>
            <person name="Mori M."/>
            <person name="Tomita M."/>
            <person name="Arakawa K."/>
        </authorList>
    </citation>
    <scope>NUCLEOTIDE SEQUENCE [LARGE SCALE GENOMIC DNA]</scope>
</reference>
<dbReference type="AlphaFoldDB" id="A0A4Y2BJ66"/>
<proteinExistence type="predicted"/>
<keyword evidence="2" id="KW-1185">Reference proteome</keyword>
<dbReference type="Proteomes" id="UP000499080">
    <property type="component" value="Unassembled WGS sequence"/>
</dbReference>
<name>A0A4Y2BJ66_ARAVE</name>
<comment type="caution">
    <text evidence="1">The sequence shown here is derived from an EMBL/GenBank/DDBJ whole genome shotgun (WGS) entry which is preliminary data.</text>
</comment>
<evidence type="ECO:0000313" key="2">
    <source>
        <dbReference type="Proteomes" id="UP000499080"/>
    </source>
</evidence>
<accession>A0A4Y2BJ66</accession>
<sequence>MMGTNKPSLTKDQPSVNELMGNLIDEEIGEPLLLEVSRATETTFFKINLILTEVESKCHIALALAPSRTAIRLLDGDRIAVIDSYL</sequence>